<dbReference type="EMBL" id="LIBO01000210">
    <property type="protein sequence ID" value="KRO61782.1"/>
    <property type="molecule type" value="Genomic_DNA"/>
</dbReference>
<dbReference type="SUPFAM" id="SSF47598">
    <property type="entry name" value="Ribbon-helix-helix"/>
    <property type="match status" value="1"/>
</dbReference>
<dbReference type="InterPro" id="IPR010985">
    <property type="entry name" value="Ribbon_hlx_hlx"/>
</dbReference>
<reference evidence="1 2" key="1">
    <citation type="submission" date="2015-10" db="EMBL/GenBank/DDBJ databases">
        <title>Metagenome-Assembled Genomes uncover a global brackish microbiome.</title>
        <authorList>
            <person name="Hugerth L.W."/>
            <person name="Larsson J."/>
            <person name="Alneberg J."/>
            <person name="Lindh M.V."/>
            <person name="Legrand C."/>
            <person name="Pinhassi J."/>
            <person name="Andersson A.F."/>
        </authorList>
    </citation>
    <scope>NUCLEOTIDE SEQUENCE [LARGE SCALE GENOMIC DNA]</scope>
    <source>
        <strain evidence="1">BACL18 MAG-120507-bin52</strain>
    </source>
</reference>
<dbReference type="InterPro" id="IPR022148">
    <property type="entry name" value="CopG_antitoxin"/>
</dbReference>
<protein>
    <recommendedName>
        <fullName evidence="3">CopG family transcriptional regulator</fullName>
    </recommendedName>
</protein>
<dbReference type="AlphaFoldDB" id="A0A0R2RHD5"/>
<evidence type="ECO:0000313" key="2">
    <source>
        <dbReference type="Proteomes" id="UP000051269"/>
    </source>
</evidence>
<gene>
    <name evidence="1" type="ORF">ABR82_09160</name>
</gene>
<evidence type="ECO:0000313" key="1">
    <source>
        <dbReference type="EMBL" id="KRO61782.1"/>
    </source>
</evidence>
<evidence type="ECO:0008006" key="3">
    <source>
        <dbReference type="Google" id="ProtNLM"/>
    </source>
</evidence>
<proteinExistence type="predicted"/>
<dbReference type="GO" id="GO:0006355">
    <property type="term" value="P:regulation of DNA-templated transcription"/>
    <property type="evidence" value="ECO:0007669"/>
    <property type="project" value="InterPro"/>
</dbReference>
<dbReference type="Pfam" id="PF12441">
    <property type="entry name" value="CopG_antitoxin"/>
    <property type="match status" value="1"/>
</dbReference>
<accession>A0A0R2RHD5</accession>
<sequence>MRQWEEIPFFPNPKEEAAYWASHQLDPTLLSASLSRSEGQESTSITLRIDPRMLSRLKRLAARRYLNYQSMIKQWLAERMEKENPEA</sequence>
<comment type="caution">
    <text evidence="1">The sequence shown here is derived from an EMBL/GenBank/DDBJ whole genome shotgun (WGS) entry which is preliminary data.</text>
</comment>
<name>A0A0R2RHD5_9BACT</name>
<dbReference type="Proteomes" id="UP000051269">
    <property type="component" value="Unassembled WGS sequence"/>
</dbReference>
<organism evidence="1 2">
    <name type="scientific">Verrucomicrobia subdivision 6 bacterium BACL9 MAG-120507-bin52</name>
    <dbReference type="NCBI Taxonomy" id="1655590"/>
    <lineage>
        <taxon>Bacteria</taxon>
        <taxon>Pseudomonadati</taxon>
        <taxon>Verrucomicrobiota</taxon>
        <taxon>Verrucomicrobiia</taxon>
        <taxon>Verrucomicrobiales</taxon>
        <taxon>Verrucomicrobia subdivision 6</taxon>
    </lineage>
</organism>